<dbReference type="InterPro" id="IPR013656">
    <property type="entry name" value="PAS_4"/>
</dbReference>
<feature type="domain" description="PAS" evidence="10">
    <location>
        <begin position="566"/>
        <end position="593"/>
    </location>
</feature>
<dbReference type="PROSITE" id="PS50113">
    <property type="entry name" value="PAC"/>
    <property type="match status" value="2"/>
</dbReference>
<reference evidence="12" key="2">
    <citation type="submission" date="2020-09" db="EMBL/GenBank/DDBJ databases">
        <authorList>
            <person name="Sun Q."/>
            <person name="Zhou Y."/>
        </authorList>
    </citation>
    <scope>NUCLEOTIDE SEQUENCE</scope>
    <source>
        <strain evidence="12">CGMCC 1.15322</strain>
    </source>
</reference>
<feature type="transmembrane region" description="Helical" evidence="8">
    <location>
        <begin position="357"/>
        <end position="379"/>
    </location>
</feature>
<comment type="catalytic activity">
    <reaction evidence="1">
        <text>ATP + protein L-histidine = ADP + protein N-phospho-L-histidine.</text>
        <dbReference type="EC" id="2.7.13.3"/>
    </reaction>
</comment>
<keyword evidence="6" id="KW-0418">Kinase</keyword>
<dbReference type="Pfam" id="PF07695">
    <property type="entry name" value="7TMR-DISM_7TM"/>
    <property type="match status" value="1"/>
</dbReference>
<feature type="transmembrane region" description="Helical" evidence="8">
    <location>
        <begin position="207"/>
        <end position="233"/>
    </location>
</feature>
<dbReference type="InterPro" id="IPR011623">
    <property type="entry name" value="7TMR_DISM_rcpt_extracell_dom1"/>
</dbReference>
<dbReference type="CDD" id="cd00130">
    <property type="entry name" value="PAS"/>
    <property type="match status" value="2"/>
</dbReference>
<feature type="domain" description="Histidine kinase" evidence="9">
    <location>
        <begin position="682"/>
        <end position="899"/>
    </location>
</feature>
<evidence type="ECO:0000259" key="10">
    <source>
        <dbReference type="PROSITE" id="PS50112"/>
    </source>
</evidence>
<proteinExistence type="predicted"/>
<dbReference type="GO" id="GO:0000155">
    <property type="term" value="F:phosphorelay sensor kinase activity"/>
    <property type="evidence" value="ECO:0007669"/>
    <property type="project" value="InterPro"/>
</dbReference>
<accession>A0A916WM39</accession>
<dbReference type="SUPFAM" id="SSF55785">
    <property type="entry name" value="PYP-like sensor domain (PAS domain)"/>
    <property type="match status" value="2"/>
</dbReference>
<dbReference type="Pfam" id="PF13426">
    <property type="entry name" value="PAS_9"/>
    <property type="match status" value="1"/>
</dbReference>
<comment type="caution">
    <text evidence="12">The sequence shown here is derived from an EMBL/GenBank/DDBJ whole genome shotgun (WGS) entry which is preliminary data.</text>
</comment>
<dbReference type="FunFam" id="3.30.565.10:FF:000006">
    <property type="entry name" value="Sensor histidine kinase WalK"/>
    <property type="match status" value="1"/>
</dbReference>
<keyword evidence="5" id="KW-0808">Transferase</keyword>
<feature type="domain" description="PAC" evidence="11">
    <location>
        <begin position="488"/>
        <end position="539"/>
    </location>
</feature>
<dbReference type="GO" id="GO:0005886">
    <property type="term" value="C:plasma membrane"/>
    <property type="evidence" value="ECO:0007669"/>
    <property type="project" value="UniProtKB-SubCell"/>
</dbReference>
<dbReference type="InterPro" id="IPR036890">
    <property type="entry name" value="HATPase_C_sf"/>
</dbReference>
<dbReference type="InterPro" id="IPR000014">
    <property type="entry name" value="PAS"/>
</dbReference>
<evidence type="ECO:0000256" key="1">
    <source>
        <dbReference type="ARBA" id="ARBA00000085"/>
    </source>
</evidence>
<evidence type="ECO:0000256" key="2">
    <source>
        <dbReference type="ARBA" id="ARBA00004429"/>
    </source>
</evidence>
<evidence type="ECO:0000256" key="8">
    <source>
        <dbReference type="SAM" id="Phobius"/>
    </source>
</evidence>
<dbReference type="SMART" id="SM00388">
    <property type="entry name" value="HisKA"/>
    <property type="match status" value="1"/>
</dbReference>
<evidence type="ECO:0000256" key="6">
    <source>
        <dbReference type="ARBA" id="ARBA00022777"/>
    </source>
</evidence>
<dbReference type="PANTHER" id="PTHR43711:SF26">
    <property type="entry name" value="SENSOR HISTIDINE KINASE RCSC"/>
    <property type="match status" value="1"/>
</dbReference>
<dbReference type="InterPro" id="IPR003594">
    <property type="entry name" value="HATPase_dom"/>
</dbReference>
<evidence type="ECO:0000313" key="13">
    <source>
        <dbReference type="Proteomes" id="UP000620596"/>
    </source>
</evidence>
<feature type="domain" description="PAC" evidence="11">
    <location>
        <begin position="613"/>
        <end position="664"/>
    </location>
</feature>
<evidence type="ECO:0000256" key="4">
    <source>
        <dbReference type="ARBA" id="ARBA00022553"/>
    </source>
</evidence>
<dbReference type="PRINTS" id="PR00344">
    <property type="entry name" value="BCTRLSENSOR"/>
</dbReference>
<dbReference type="InterPro" id="IPR011622">
    <property type="entry name" value="7TMR_DISM_rcpt_extracell_dom2"/>
</dbReference>
<dbReference type="SMART" id="SM00091">
    <property type="entry name" value="PAS"/>
    <property type="match status" value="2"/>
</dbReference>
<dbReference type="InterPro" id="IPR035965">
    <property type="entry name" value="PAS-like_dom_sf"/>
</dbReference>
<dbReference type="Pfam" id="PF08448">
    <property type="entry name" value="PAS_4"/>
    <property type="match status" value="1"/>
</dbReference>
<dbReference type="PROSITE" id="PS50112">
    <property type="entry name" value="PAS"/>
    <property type="match status" value="1"/>
</dbReference>
<evidence type="ECO:0000313" key="12">
    <source>
        <dbReference type="EMBL" id="GGB11171.1"/>
    </source>
</evidence>
<dbReference type="SUPFAM" id="SSF55874">
    <property type="entry name" value="ATPase domain of HSP90 chaperone/DNA topoisomerase II/histidine kinase"/>
    <property type="match status" value="1"/>
</dbReference>
<protein>
    <recommendedName>
        <fullName evidence="3">histidine kinase</fullName>
        <ecNumber evidence="3">2.7.13.3</ecNumber>
    </recommendedName>
</protein>
<dbReference type="EMBL" id="BMIG01000017">
    <property type="protein sequence ID" value="GGB11171.1"/>
    <property type="molecule type" value="Genomic_DNA"/>
</dbReference>
<dbReference type="PANTHER" id="PTHR43711">
    <property type="entry name" value="TWO-COMPONENT HISTIDINE KINASE"/>
    <property type="match status" value="1"/>
</dbReference>
<feature type="transmembrane region" description="Helical" evidence="8">
    <location>
        <begin position="331"/>
        <end position="351"/>
    </location>
</feature>
<dbReference type="CDD" id="cd00082">
    <property type="entry name" value="HisKA"/>
    <property type="match status" value="1"/>
</dbReference>
<keyword evidence="8" id="KW-0812">Transmembrane</keyword>
<feature type="transmembrane region" description="Helical" evidence="8">
    <location>
        <begin position="245"/>
        <end position="263"/>
    </location>
</feature>
<dbReference type="NCBIfam" id="TIGR00229">
    <property type="entry name" value="sensory_box"/>
    <property type="match status" value="2"/>
</dbReference>
<dbReference type="SUPFAM" id="SSF47384">
    <property type="entry name" value="Homodimeric domain of signal transducing histidine kinase"/>
    <property type="match status" value="1"/>
</dbReference>
<dbReference type="Gene3D" id="2.60.40.2380">
    <property type="match status" value="1"/>
</dbReference>
<gene>
    <name evidence="12" type="ORF">GCM10011496_35150</name>
</gene>
<dbReference type="Pfam" id="PF00512">
    <property type="entry name" value="HisKA"/>
    <property type="match status" value="1"/>
</dbReference>
<dbReference type="SMART" id="SM00086">
    <property type="entry name" value="PAC"/>
    <property type="match status" value="2"/>
</dbReference>
<feature type="transmembrane region" description="Helical" evidence="8">
    <location>
        <begin position="299"/>
        <end position="319"/>
    </location>
</feature>
<evidence type="ECO:0000259" key="9">
    <source>
        <dbReference type="PROSITE" id="PS50109"/>
    </source>
</evidence>
<dbReference type="InterPro" id="IPR004358">
    <property type="entry name" value="Sig_transdc_His_kin-like_C"/>
</dbReference>
<keyword evidence="4" id="KW-0597">Phosphoprotein</keyword>
<keyword evidence="8" id="KW-1133">Transmembrane helix</keyword>
<dbReference type="Gene3D" id="3.30.450.20">
    <property type="entry name" value="PAS domain"/>
    <property type="match status" value="2"/>
</dbReference>
<evidence type="ECO:0000256" key="7">
    <source>
        <dbReference type="ARBA" id="ARBA00023012"/>
    </source>
</evidence>
<evidence type="ECO:0000256" key="3">
    <source>
        <dbReference type="ARBA" id="ARBA00012438"/>
    </source>
</evidence>
<feature type="transmembrane region" description="Helical" evidence="8">
    <location>
        <begin position="178"/>
        <end position="200"/>
    </location>
</feature>
<dbReference type="Pfam" id="PF07696">
    <property type="entry name" value="7TMR-DISMED2"/>
    <property type="match status" value="1"/>
</dbReference>
<sequence>MLLVLAPQTLRAEGEALVLGGEGSYPLSRAFTVLEDRTAVLTLDQVLEPTQQARFMTVAQNGSTTNFGLTPSAFWLRVSLRAQAGAPEHWLLEVAYPALDQLDVYVSQPQGGFAHQRGGDLLPFATRVVPHRNHVLPVALQRDRDTTLYLRVQSQGTLSAPARLWQAQALWRHDQSEYSLLSLYFGLLIGLFLYNLLLYGSVRDRAYLIYVAFVGGMAVVQAALTGLGAQFLWPGQVWWNSVSPPVGMAVAAAFGLLFARNFLASAARMPRMDRLMLVLVGGWLLALLAALLLPYTVSSWMVTVLAVISVTTLVVAGLLSVHARHPGARYFLTAWAVLLLGVVTLVLHNTGVLPSNILTANALLIGSALEMVLLSFALADRINVERAEKEEAQAASLADHAMVQALSQSQERYRTVLQERETILENSIVGIAFLTPDGRFRWANQAMLEIFGAGEQSLTSMEPFYLSRQEYLRVGGEVADCIREGRAYQTEIQVRQYDGTRIWISLSGKAVSPRDLTQGTVWVMMDITRRKELEAELLRTSSEREAILNSALVGIVLSVARKHEWVNDKFAEMVGYPRDELIGRSSERLHTDSTAWEVFGQVARQALLQSGTYACELQLRRRSGELFWVQMGGNCLRSHEPESGVIWTFLDITERKKSEEDTREALQQQKELNALRSRFVAMTSHEFRTPLATILSSGEILKHYGERLPAQEKSDTLDTIAASVQRMIRMLDRVLLIGKAEAKMLEFEPRLLDLKALCHQLLEEARLQQGGSLCELALDYAAGAEPGLYDENLLRHIVSNLLSNAVKYSPLGGRVLFRVFIDSQSVVFEVSDQGIGIPEGELAHLFESFHRASNVGSIPGTGLGLAIAKNAVDVHGGSISVSSSAGSGTCFTVRLPCAGTS</sequence>
<dbReference type="InterPro" id="IPR001610">
    <property type="entry name" value="PAC"/>
</dbReference>
<dbReference type="EC" id="2.7.13.3" evidence="3"/>
<organism evidence="12 13">
    <name type="scientific">Polaromonas eurypsychrophila</name>
    <dbReference type="NCBI Taxonomy" id="1614635"/>
    <lineage>
        <taxon>Bacteria</taxon>
        <taxon>Pseudomonadati</taxon>
        <taxon>Pseudomonadota</taxon>
        <taxon>Betaproteobacteria</taxon>
        <taxon>Burkholderiales</taxon>
        <taxon>Comamonadaceae</taxon>
        <taxon>Polaromonas</taxon>
    </lineage>
</organism>
<dbReference type="Gene3D" id="1.10.287.130">
    <property type="match status" value="1"/>
</dbReference>
<dbReference type="AlphaFoldDB" id="A0A916WM39"/>
<keyword evidence="8" id="KW-0472">Membrane</keyword>
<dbReference type="InterPro" id="IPR000700">
    <property type="entry name" value="PAS-assoc_C"/>
</dbReference>
<dbReference type="SMART" id="SM00387">
    <property type="entry name" value="HATPase_c"/>
    <property type="match status" value="1"/>
</dbReference>
<reference evidence="12" key="1">
    <citation type="journal article" date="2014" name="Int. J. Syst. Evol. Microbiol.">
        <title>Complete genome sequence of Corynebacterium casei LMG S-19264T (=DSM 44701T), isolated from a smear-ripened cheese.</title>
        <authorList>
            <consortium name="US DOE Joint Genome Institute (JGI-PGF)"/>
            <person name="Walter F."/>
            <person name="Albersmeier A."/>
            <person name="Kalinowski J."/>
            <person name="Ruckert C."/>
        </authorList>
    </citation>
    <scope>NUCLEOTIDE SEQUENCE</scope>
    <source>
        <strain evidence="12">CGMCC 1.15322</strain>
    </source>
</reference>
<dbReference type="InterPro" id="IPR005467">
    <property type="entry name" value="His_kinase_dom"/>
</dbReference>
<keyword evidence="13" id="KW-1185">Reference proteome</keyword>
<dbReference type="InterPro" id="IPR036097">
    <property type="entry name" value="HisK_dim/P_sf"/>
</dbReference>
<feature type="transmembrane region" description="Helical" evidence="8">
    <location>
        <begin position="275"/>
        <end position="293"/>
    </location>
</feature>
<keyword evidence="7" id="KW-0902">Two-component regulatory system</keyword>
<evidence type="ECO:0000259" key="11">
    <source>
        <dbReference type="PROSITE" id="PS50113"/>
    </source>
</evidence>
<dbReference type="PROSITE" id="PS50109">
    <property type="entry name" value="HIS_KIN"/>
    <property type="match status" value="1"/>
</dbReference>
<dbReference type="Proteomes" id="UP000620596">
    <property type="component" value="Unassembled WGS sequence"/>
</dbReference>
<name>A0A916WM39_9BURK</name>
<dbReference type="Pfam" id="PF02518">
    <property type="entry name" value="HATPase_c"/>
    <property type="match status" value="1"/>
</dbReference>
<dbReference type="InterPro" id="IPR050736">
    <property type="entry name" value="Sensor_HK_Regulatory"/>
</dbReference>
<comment type="subcellular location">
    <subcellularLocation>
        <location evidence="2">Cell inner membrane</location>
        <topology evidence="2">Multi-pass membrane protein</topology>
    </subcellularLocation>
</comment>
<evidence type="ECO:0000256" key="5">
    <source>
        <dbReference type="ARBA" id="ARBA00022679"/>
    </source>
</evidence>
<dbReference type="InterPro" id="IPR003661">
    <property type="entry name" value="HisK_dim/P_dom"/>
</dbReference>
<dbReference type="CDD" id="cd00075">
    <property type="entry name" value="HATPase"/>
    <property type="match status" value="1"/>
</dbReference>
<dbReference type="Gene3D" id="3.30.565.10">
    <property type="entry name" value="Histidine kinase-like ATPase, C-terminal domain"/>
    <property type="match status" value="1"/>
</dbReference>